<dbReference type="InterPro" id="IPR013431">
    <property type="entry name" value="Delta_60_rpt"/>
</dbReference>
<dbReference type="Pfam" id="PF17164">
    <property type="entry name" value="DUF5122"/>
    <property type="match status" value="2"/>
</dbReference>
<organism evidence="1 2">
    <name type="scientific">Pseudomonas putida TRO1</name>
    <dbReference type="NCBI Taxonomy" id="1227924"/>
    <lineage>
        <taxon>Bacteria</taxon>
        <taxon>Pseudomonadati</taxon>
        <taxon>Pseudomonadota</taxon>
        <taxon>Gammaproteobacteria</taxon>
        <taxon>Pseudomonadales</taxon>
        <taxon>Pseudomonadaceae</taxon>
        <taxon>Pseudomonas</taxon>
    </lineage>
</organism>
<dbReference type="Gene3D" id="2.80.10.50">
    <property type="match status" value="1"/>
</dbReference>
<name>A0AAD2ZR34_PSEPU</name>
<protein>
    <submittedName>
        <fullName evidence="1">Uncharacterized protein</fullName>
    </submittedName>
</protein>
<sequence length="444" mass="48833">MALQQLPCMELEEMNRPVKRAPFTRPQRPLSKAPQQLPIAPIDLAYGQDGHAHFSAGEATSVLKSKFQPSRFYVTGFYSGRNPYHPYLACLDASGKLDNTFNSSGIVDFSELSGEEYGAAEAVAEDMTGNLLVAVQAYALPTTYLWKLTPNGEPDTSFGYGKGYVDTRALFGEQLMLEDLVCFADMVLATGWRSEGGQIKSAIVALTREGGKFGPFGKDGMLSLSTLIPDNSAYILDGIAIISPAAKQPRIIISTYVKRDSIAYSVTSALTLEGRLDEAFGTGGFHWSDASVINNGFTVEDRSERITLYGMHTLDEWDGQPTLYRLDYAGKPALEFNQGQVVHFHTDGKWHHIVEVNGHLVGYGTHPTSYMAVRYDLNGQLDQTFLPPHGYGHFGGALPPEHFESFTQSMAIDAGNQRMLVSGYDITPERLWYSCLVAIPLKPM</sequence>
<evidence type="ECO:0000313" key="2">
    <source>
        <dbReference type="Proteomes" id="UP000013237"/>
    </source>
</evidence>
<gene>
    <name evidence="1" type="ORF">C206_29111</name>
</gene>
<dbReference type="Proteomes" id="UP000013237">
    <property type="component" value="Unassembled WGS sequence"/>
</dbReference>
<dbReference type="AlphaFoldDB" id="A0AAD2ZR34"/>
<accession>A0AAD2ZR34</accession>
<comment type="caution">
    <text evidence="1">The sequence shown here is derived from an EMBL/GenBank/DDBJ whole genome shotgun (WGS) entry which is preliminary data.</text>
</comment>
<dbReference type="RefSeq" id="WP_004577640.1">
    <property type="nucleotide sequence ID" value="NZ_APBQ01000209.1"/>
</dbReference>
<proteinExistence type="predicted"/>
<dbReference type="EMBL" id="APBQ01000209">
    <property type="protein sequence ID" value="ENY74071.1"/>
    <property type="molecule type" value="Genomic_DNA"/>
</dbReference>
<reference evidence="1 2" key="1">
    <citation type="submission" date="2013-02" db="EMBL/GenBank/DDBJ databases">
        <title>Insights into the proteome of triclosan-resistant Pseudomonas putida TRO1, isolated from activated sludge.</title>
        <authorList>
            <person name="Lolas I.B."/>
            <person name="Almeida B."/>
            <person name="Starnawski P.M."/>
            <person name="Soenderkaer M."/>
            <person name="Nielsen K.L."/>
            <person name="Nielsen J.L."/>
        </authorList>
    </citation>
    <scope>NUCLEOTIDE SEQUENCE [LARGE SCALE GENOMIC DNA]</scope>
    <source>
        <strain evidence="1 2">TRO1</strain>
    </source>
</reference>
<evidence type="ECO:0000313" key="1">
    <source>
        <dbReference type="EMBL" id="ENY74071.1"/>
    </source>
</evidence>